<evidence type="ECO:0000313" key="3">
    <source>
        <dbReference type="Proteomes" id="UP000826188"/>
    </source>
</evidence>
<evidence type="ECO:0000259" key="1">
    <source>
        <dbReference type="PROSITE" id="PS51186"/>
    </source>
</evidence>
<organism evidence="2 3">
    <name type="scientific">Hymenobacter profundi</name>
    <dbReference type="NCBI Taxonomy" id="1982110"/>
    <lineage>
        <taxon>Bacteria</taxon>
        <taxon>Pseudomonadati</taxon>
        <taxon>Bacteroidota</taxon>
        <taxon>Cytophagia</taxon>
        <taxon>Cytophagales</taxon>
        <taxon>Hymenobacteraceae</taxon>
        <taxon>Hymenobacter</taxon>
    </lineage>
</organism>
<protein>
    <submittedName>
        <fullName evidence="2">GNAT family N-acetyltransferase</fullName>
        <ecNumber evidence="2">2.3.1.-</ecNumber>
    </submittedName>
</protein>
<feature type="domain" description="N-acetyltransferase" evidence="1">
    <location>
        <begin position="175"/>
        <end position="319"/>
    </location>
</feature>
<keyword evidence="2" id="KW-0012">Acyltransferase</keyword>
<reference evidence="2 3" key="1">
    <citation type="submission" date="2021-07" db="EMBL/GenBank/DDBJ databases">
        <title>Hymenobacter profundi sp. nov., isolated from deep-sea water.</title>
        <authorList>
            <person name="Kim M.K."/>
        </authorList>
    </citation>
    <scope>NUCLEOTIDE SEQUENCE [LARGE SCALE GENOMIC DNA]</scope>
    <source>
        <strain evidence="2 3">M2</strain>
    </source>
</reference>
<dbReference type="InterPro" id="IPR000182">
    <property type="entry name" value="GNAT_dom"/>
</dbReference>
<dbReference type="Pfam" id="PF13480">
    <property type="entry name" value="Acetyltransf_6"/>
    <property type="match status" value="1"/>
</dbReference>
<dbReference type="InterPro" id="IPR050644">
    <property type="entry name" value="PG_Glycine_Bridge_Synth"/>
</dbReference>
<dbReference type="RefSeq" id="WP_219159381.1">
    <property type="nucleotide sequence ID" value="NZ_JAHWGL010000053.1"/>
</dbReference>
<name>A0ABS6X1Y2_9BACT</name>
<dbReference type="PROSITE" id="PS51186">
    <property type="entry name" value="GNAT"/>
    <property type="match status" value="1"/>
</dbReference>
<keyword evidence="3" id="KW-1185">Reference proteome</keyword>
<dbReference type="EMBL" id="JAHWGL010000053">
    <property type="protein sequence ID" value="MBW3129497.1"/>
    <property type="molecule type" value="Genomic_DNA"/>
</dbReference>
<dbReference type="InterPro" id="IPR038740">
    <property type="entry name" value="BioF2-like_GNAT_dom"/>
</dbReference>
<dbReference type="GO" id="GO:0016746">
    <property type="term" value="F:acyltransferase activity"/>
    <property type="evidence" value="ECO:0007669"/>
    <property type="project" value="UniProtKB-KW"/>
</dbReference>
<sequence>MLTTFQIKRYAPSDAHIWDELIEQSVNGGFILKRSFMEYHQERFDDFSFLLWSNNKLLAVFAAAMPRQRAHDRLLIAHPGLTYGGLITAHNLKFSVLEALYTALFNFLKENGFTQLKIKLTPRVFCKYYSDNSSFILSKSSFELERRELNSVVDLTQDFKIGSRQQNNLRKARKNNVRVEISERLDAFWQILIDNLRQVHGVKPVHTLAEITYLRENHPENIELYIAQIENRILAGVVVFKELQKGYLHSQYVSTNAEGRQVGAVDAILYHIMQQAQGKYQRFSLGISTVEGEVNYGLLSYKEGFGARAEVVETYAKVL</sequence>
<comment type="caution">
    <text evidence="2">The sequence shown here is derived from an EMBL/GenBank/DDBJ whole genome shotgun (WGS) entry which is preliminary data.</text>
</comment>
<gene>
    <name evidence="2" type="ORF">KYK14_13110</name>
</gene>
<dbReference type="EC" id="2.3.1.-" evidence="2"/>
<accession>A0ABS6X1Y2</accession>
<evidence type="ECO:0000313" key="2">
    <source>
        <dbReference type="EMBL" id="MBW3129497.1"/>
    </source>
</evidence>
<dbReference type="PANTHER" id="PTHR36174:SF1">
    <property type="entry name" value="LIPID II:GLYCINE GLYCYLTRANSFERASE"/>
    <property type="match status" value="1"/>
</dbReference>
<dbReference type="PANTHER" id="PTHR36174">
    <property type="entry name" value="LIPID II:GLYCINE GLYCYLTRANSFERASE"/>
    <property type="match status" value="1"/>
</dbReference>
<dbReference type="Proteomes" id="UP000826188">
    <property type="component" value="Unassembled WGS sequence"/>
</dbReference>
<keyword evidence="2" id="KW-0808">Transferase</keyword>
<proteinExistence type="predicted"/>